<name>X1ERA2_9ZZZZ</name>
<proteinExistence type="predicted"/>
<dbReference type="EMBL" id="BART01033796">
    <property type="protein sequence ID" value="GAH11163.1"/>
    <property type="molecule type" value="Genomic_DNA"/>
</dbReference>
<dbReference type="AlphaFoldDB" id="X1ERA2"/>
<organism evidence="1">
    <name type="scientific">marine sediment metagenome</name>
    <dbReference type="NCBI Taxonomy" id="412755"/>
    <lineage>
        <taxon>unclassified sequences</taxon>
        <taxon>metagenomes</taxon>
        <taxon>ecological metagenomes</taxon>
    </lineage>
</organism>
<evidence type="ECO:0000313" key="1">
    <source>
        <dbReference type="EMBL" id="GAH11163.1"/>
    </source>
</evidence>
<reference evidence="1" key="1">
    <citation type="journal article" date="2014" name="Front. Microbiol.">
        <title>High frequency of phylogenetically diverse reductive dehalogenase-homologous genes in deep subseafloor sedimentary metagenomes.</title>
        <authorList>
            <person name="Kawai M."/>
            <person name="Futagami T."/>
            <person name="Toyoda A."/>
            <person name="Takaki Y."/>
            <person name="Nishi S."/>
            <person name="Hori S."/>
            <person name="Arai W."/>
            <person name="Tsubouchi T."/>
            <person name="Morono Y."/>
            <person name="Uchiyama I."/>
            <person name="Ito T."/>
            <person name="Fujiyama A."/>
            <person name="Inagaki F."/>
            <person name="Takami H."/>
        </authorList>
    </citation>
    <scope>NUCLEOTIDE SEQUENCE</scope>
    <source>
        <strain evidence="1">Expedition CK06-06</strain>
    </source>
</reference>
<protein>
    <submittedName>
        <fullName evidence="1">Uncharacterized protein</fullName>
    </submittedName>
</protein>
<gene>
    <name evidence="1" type="ORF">S01H4_57947</name>
</gene>
<comment type="caution">
    <text evidence="1">The sequence shown here is derived from an EMBL/GenBank/DDBJ whole genome shotgun (WGS) entry which is preliminary data.</text>
</comment>
<accession>X1ERA2</accession>
<sequence>MDFIRNSKEVYEGFFSSIYFFDNYAFKILKRYSEKEKEILEQELKLGLQFSPRIYKKNHFI</sequence>